<dbReference type="EMBL" id="JABCKV010000278">
    <property type="protein sequence ID" value="KAG5641620.1"/>
    <property type="molecule type" value="Genomic_DNA"/>
</dbReference>
<feature type="region of interest" description="Disordered" evidence="1">
    <location>
        <begin position="23"/>
        <end position="97"/>
    </location>
</feature>
<dbReference type="Proteomes" id="UP000775547">
    <property type="component" value="Unassembled WGS sequence"/>
</dbReference>
<dbReference type="AlphaFoldDB" id="A0A9P7G6D1"/>
<feature type="compositionally biased region" description="Pro residues" evidence="1">
    <location>
        <begin position="68"/>
        <end position="84"/>
    </location>
</feature>
<keyword evidence="4" id="KW-1185">Reference proteome</keyword>
<accession>A0A9P7G6D1</accession>
<evidence type="ECO:0000313" key="4">
    <source>
        <dbReference type="Proteomes" id="UP000775547"/>
    </source>
</evidence>
<comment type="caution">
    <text evidence="3">The sequence shown here is derived from an EMBL/GenBank/DDBJ whole genome shotgun (WGS) entry which is preliminary data.</text>
</comment>
<evidence type="ECO:0000313" key="3">
    <source>
        <dbReference type="EMBL" id="KAG5641620.1"/>
    </source>
</evidence>
<gene>
    <name evidence="3" type="ORF">DXG03_004572</name>
</gene>
<protein>
    <submittedName>
        <fullName evidence="3">Uncharacterized protein</fullName>
    </submittedName>
</protein>
<organism evidence="3 4">
    <name type="scientific">Asterophora parasitica</name>
    <dbReference type="NCBI Taxonomy" id="117018"/>
    <lineage>
        <taxon>Eukaryota</taxon>
        <taxon>Fungi</taxon>
        <taxon>Dikarya</taxon>
        <taxon>Basidiomycota</taxon>
        <taxon>Agaricomycotina</taxon>
        <taxon>Agaricomycetes</taxon>
        <taxon>Agaricomycetidae</taxon>
        <taxon>Agaricales</taxon>
        <taxon>Tricholomatineae</taxon>
        <taxon>Lyophyllaceae</taxon>
        <taxon>Asterophora</taxon>
    </lineage>
</organism>
<reference evidence="3" key="2">
    <citation type="submission" date="2021-10" db="EMBL/GenBank/DDBJ databases">
        <title>Phylogenomics reveals ancestral predisposition of the termite-cultivated fungus Termitomyces towards a domesticated lifestyle.</title>
        <authorList>
            <person name="Auxier B."/>
            <person name="Grum-Grzhimaylo A."/>
            <person name="Cardenas M.E."/>
            <person name="Lodge J.D."/>
            <person name="Laessoe T."/>
            <person name="Pedersen O."/>
            <person name="Smith M.E."/>
            <person name="Kuyper T.W."/>
            <person name="Franco-Molano E.A."/>
            <person name="Baroni T.J."/>
            <person name="Aanen D.K."/>
        </authorList>
    </citation>
    <scope>NUCLEOTIDE SEQUENCE</scope>
    <source>
        <strain evidence="3">AP01</strain>
        <tissue evidence="3">Mycelium</tissue>
    </source>
</reference>
<reference evidence="3" key="1">
    <citation type="submission" date="2020-07" db="EMBL/GenBank/DDBJ databases">
        <authorList>
            <person name="Nieuwenhuis M."/>
            <person name="Van De Peppel L.J.J."/>
        </authorList>
    </citation>
    <scope>NUCLEOTIDE SEQUENCE</scope>
    <source>
        <strain evidence="3">AP01</strain>
        <tissue evidence="3">Mycelium</tissue>
    </source>
</reference>
<feature type="compositionally biased region" description="Low complexity" evidence="1">
    <location>
        <begin position="55"/>
        <end position="67"/>
    </location>
</feature>
<keyword evidence="2" id="KW-0732">Signal</keyword>
<proteinExistence type="predicted"/>
<sequence>MHFSKLAFFIAIVHFLSIASVSASPVPGSGRRQPISYDSTPVAKKTRQQDRERAAALAPLAAPALAAAPPPSPPSPPSTPPPPQVDLTEAKKTSDDEPDQAYLIITPNMFAIDDPAPPKDDGIQMLHDLRTHDKNYVMYMKFGDHNGSKLTDRKAAYRTHNPSFMYVN</sequence>
<evidence type="ECO:0000256" key="2">
    <source>
        <dbReference type="SAM" id="SignalP"/>
    </source>
</evidence>
<feature type="chain" id="PRO_5040225029" evidence="2">
    <location>
        <begin position="24"/>
        <end position="168"/>
    </location>
</feature>
<name>A0A9P7G6D1_9AGAR</name>
<evidence type="ECO:0000256" key="1">
    <source>
        <dbReference type="SAM" id="MobiDB-lite"/>
    </source>
</evidence>
<feature type="signal peptide" evidence="2">
    <location>
        <begin position="1"/>
        <end position="23"/>
    </location>
</feature>